<dbReference type="GeneID" id="63818609"/>
<feature type="compositionally biased region" description="Polar residues" evidence="2">
    <location>
        <begin position="219"/>
        <end position="229"/>
    </location>
</feature>
<dbReference type="AlphaFoldDB" id="A0A165DZ57"/>
<name>A0A165DZ57_9APHY</name>
<protein>
    <submittedName>
        <fullName evidence="3">Uncharacterized protein</fullName>
    </submittedName>
</protein>
<feature type="region of interest" description="Disordered" evidence="2">
    <location>
        <begin position="389"/>
        <end position="414"/>
    </location>
</feature>
<sequence>MLCARIPPLPRISMDFYNMSSERYSYGTSAGNISLGQASAYVHQDGNNQYLQPGYTFDYNYSFQPPYNPAAYSQPVYAPSVPATNYAFPPASQQQMPQTSYAQEVPLHAPIPVSGYSSLIPPVSPHANDHSTGPAQPAANPANSAVPTPSSSEMSVAPSASAPPTTPSEPSPLEYYGNAPQTTFPTPSELLTELNARDQGAVAASNRNAGSTPKAASVGASSPTQPENPTASKATKSDKAKGNANGGAPTKPPETQRKLYFRFVAESVGFTPTDPDTITSHDKKRSYLECLEQYVQWLHDQIHLVGNEPASLGRVSTYRGLTSRSIRTLLVHMEDEIRELYAQVVEAERAYMNLQIQLSMQHASADAHQLRRHSVASCGLPDAPLSSQPFLLPPPPIPSGRVHPNAPQAVPMHY</sequence>
<keyword evidence="1" id="KW-0175">Coiled coil</keyword>
<feature type="region of interest" description="Disordered" evidence="2">
    <location>
        <begin position="201"/>
        <end position="257"/>
    </location>
</feature>
<gene>
    <name evidence="3" type="ORF">LAESUDRAFT_206152</name>
</gene>
<proteinExistence type="predicted"/>
<feature type="region of interest" description="Disordered" evidence="2">
    <location>
        <begin position="118"/>
        <end position="186"/>
    </location>
</feature>
<feature type="compositionally biased region" description="Low complexity" evidence="2">
    <location>
        <begin position="134"/>
        <end position="163"/>
    </location>
</feature>
<evidence type="ECO:0000313" key="4">
    <source>
        <dbReference type="Proteomes" id="UP000076871"/>
    </source>
</evidence>
<dbReference type="Proteomes" id="UP000076871">
    <property type="component" value="Unassembled WGS sequence"/>
</dbReference>
<reference evidence="3 4" key="1">
    <citation type="journal article" date="2016" name="Mol. Biol. Evol.">
        <title>Comparative Genomics of Early-Diverging Mushroom-Forming Fungi Provides Insights into the Origins of Lignocellulose Decay Capabilities.</title>
        <authorList>
            <person name="Nagy L.G."/>
            <person name="Riley R."/>
            <person name="Tritt A."/>
            <person name="Adam C."/>
            <person name="Daum C."/>
            <person name="Floudas D."/>
            <person name="Sun H."/>
            <person name="Yadav J.S."/>
            <person name="Pangilinan J."/>
            <person name="Larsson K.H."/>
            <person name="Matsuura K."/>
            <person name="Barry K."/>
            <person name="Labutti K."/>
            <person name="Kuo R."/>
            <person name="Ohm R.A."/>
            <person name="Bhattacharya S.S."/>
            <person name="Shirouzu T."/>
            <person name="Yoshinaga Y."/>
            <person name="Martin F.M."/>
            <person name="Grigoriev I.V."/>
            <person name="Hibbett D.S."/>
        </authorList>
    </citation>
    <scope>NUCLEOTIDE SEQUENCE [LARGE SCALE GENOMIC DNA]</scope>
    <source>
        <strain evidence="3 4">93-53</strain>
    </source>
</reference>
<feature type="coiled-coil region" evidence="1">
    <location>
        <begin position="330"/>
        <end position="357"/>
    </location>
</feature>
<dbReference type="EMBL" id="KV427627">
    <property type="protein sequence ID" value="KZT05933.1"/>
    <property type="molecule type" value="Genomic_DNA"/>
</dbReference>
<evidence type="ECO:0000256" key="1">
    <source>
        <dbReference type="SAM" id="Coils"/>
    </source>
</evidence>
<dbReference type="RefSeq" id="XP_040763673.1">
    <property type="nucleotide sequence ID" value="XM_040901577.1"/>
</dbReference>
<organism evidence="3 4">
    <name type="scientific">Laetiporus sulphureus 93-53</name>
    <dbReference type="NCBI Taxonomy" id="1314785"/>
    <lineage>
        <taxon>Eukaryota</taxon>
        <taxon>Fungi</taxon>
        <taxon>Dikarya</taxon>
        <taxon>Basidiomycota</taxon>
        <taxon>Agaricomycotina</taxon>
        <taxon>Agaricomycetes</taxon>
        <taxon>Polyporales</taxon>
        <taxon>Laetiporus</taxon>
    </lineage>
</organism>
<evidence type="ECO:0000313" key="3">
    <source>
        <dbReference type="EMBL" id="KZT05933.1"/>
    </source>
</evidence>
<accession>A0A165DZ57</accession>
<keyword evidence="4" id="KW-1185">Reference proteome</keyword>
<evidence type="ECO:0000256" key="2">
    <source>
        <dbReference type="SAM" id="MobiDB-lite"/>
    </source>
</evidence>
<dbReference type="InParanoid" id="A0A165DZ57"/>
<dbReference type="STRING" id="1314785.A0A165DZ57"/>
<dbReference type="OrthoDB" id="3258400at2759"/>